<reference evidence="8 9" key="2">
    <citation type="journal article" date="2014" name="J. Gen. Appl. Microbiol.">
        <title>The early diverging ascomycetous budding yeast Saitoella complicata has three histone deacetylases belonging to the Clr6, Hos2, and Rpd3 lineages.</title>
        <authorList>
            <person name="Nishida H."/>
            <person name="Matsumoto T."/>
            <person name="Kondo S."/>
            <person name="Hamamoto M."/>
            <person name="Yoshikawa H."/>
        </authorList>
    </citation>
    <scope>NUCLEOTIDE SEQUENCE [LARGE SCALE GENOMIC DNA]</scope>
    <source>
        <strain evidence="8 9">NRRL Y-17804</strain>
    </source>
</reference>
<dbReference type="PANTHER" id="PTHR12228">
    <property type="entry name" value="TRANSCRIPTION INITIATION FACTOR TFIID 55 KD SUBUNIT-RELATED"/>
    <property type="match status" value="1"/>
</dbReference>
<dbReference type="GO" id="GO:0005669">
    <property type="term" value="C:transcription factor TFIID complex"/>
    <property type="evidence" value="ECO:0007669"/>
    <property type="project" value="InterPro"/>
</dbReference>
<dbReference type="EMBL" id="BACD03000051">
    <property type="protein sequence ID" value="GAO51740.1"/>
    <property type="molecule type" value="Genomic_DNA"/>
</dbReference>
<feature type="compositionally biased region" description="Acidic residues" evidence="6">
    <location>
        <begin position="306"/>
        <end position="326"/>
    </location>
</feature>
<comment type="caution">
    <text evidence="8">The sequence shown here is derived from an EMBL/GenBank/DDBJ whole genome shotgun (WGS) entry which is preliminary data.</text>
</comment>
<feature type="region of interest" description="Disordered" evidence="6">
    <location>
        <begin position="244"/>
        <end position="331"/>
    </location>
</feature>
<evidence type="ECO:0000256" key="1">
    <source>
        <dbReference type="ARBA" id="ARBA00004123"/>
    </source>
</evidence>
<reference evidence="8 9" key="3">
    <citation type="journal article" date="2015" name="Genome Announc.">
        <title>Draft Genome Sequence of the Archiascomycetous Yeast Saitoella complicata.</title>
        <authorList>
            <person name="Yamauchi K."/>
            <person name="Kondo S."/>
            <person name="Hamamoto M."/>
            <person name="Takahashi Y."/>
            <person name="Ogura Y."/>
            <person name="Hayashi T."/>
            <person name="Nishida H."/>
        </authorList>
    </citation>
    <scope>NUCLEOTIDE SEQUENCE [LARGE SCALE GENOMIC DNA]</scope>
    <source>
        <strain evidence="8 9">NRRL Y-17804</strain>
    </source>
</reference>
<dbReference type="Pfam" id="PF04658">
    <property type="entry name" value="TAFII55_N"/>
    <property type="match status" value="1"/>
</dbReference>
<organism evidence="8 9">
    <name type="scientific">Saitoella complicata (strain BCRC 22490 / CBS 7301 / JCM 7358 / NBRC 10748 / NRRL Y-17804)</name>
    <dbReference type="NCBI Taxonomy" id="698492"/>
    <lineage>
        <taxon>Eukaryota</taxon>
        <taxon>Fungi</taxon>
        <taxon>Dikarya</taxon>
        <taxon>Ascomycota</taxon>
        <taxon>Taphrinomycotina</taxon>
        <taxon>Taphrinomycotina incertae sedis</taxon>
        <taxon>Saitoella</taxon>
    </lineage>
</organism>
<gene>
    <name evidence="8" type="ORF">G7K_5833-t1</name>
</gene>
<keyword evidence="4" id="KW-0804">Transcription</keyword>
<evidence type="ECO:0000256" key="6">
    <source>
        <dbReference type="SAM" id="MobiDB-lite"/>
    </source>
</evidence>
<proteinExistence type="inferred from homology"/>
<evidence type="ECO:0000256" key="2">
    <source>
        <dbReference type="ARBA" id="ARBA00009368"/>
    </source>
</evidence>
<comment type="similarity">
    <text evidence="2">Belongs to the TAF7 family.</text>
</comment>
<evidence type="ECO:0000313" key="8">
    <source>
        <dbReference type="EMBL" id="GAO51740.1"/>
    </source>
</evidence>
<evidence type="ECO:0000256" key="5">
    <source>
        <dbReference type="ARBA" id="ARBA00023242"/>
    </source>
</evidence>
<feature type="domain" description="TAFII55 protein conserved region" evidence="7">
    <location>
        <begin position="60"/>
        <end position="211"/>
    </location>
</feature>
<feature type="compositionally biased region" description="Acidic residues" evidence="6">
    <location>
        <begin position="252"/>
        <end position="278"/>
    </location>
</feature>
<dbReference type="OMA" id="KWEKMQN"/>
<dbReference type="GO" id="GO:0051123">
    <property type="term" value="P:RNA polymerase II preinitiation complex assembly"/>
    <property type="evidence" value="ECO:0007669"/>
    <property type="project" value="TreeGrafter"/>
</dbReference>
<dbReference type="Proteomes" id="UP000033140">
    <property type="component" value="Unassembled WGS sequence"/>
</dbReference>
<dbReference type="CDD" id="cd08047">
    <property type="entry name" value="TAF7"/>
    <property type="match status" value="1"/>
</dbReference>
<keyword evidence="5" id="KW-0539">Nucleus</keyword>
<keyword evidence="3" id="KW-0805">Transcription regulation</keyword>
<evidence type="ECO:0000256" key="4">
    <source>
        <dbReference type="ARBA" id="ARBA00023163"/>
    </source>
</evidence>
<protein>
    <recommendedName>
        <fullName evidence="7">TAFII55 protein conserved region domain-containing protein</fullName>
    </recommendedName>
</protein>
<sequence>MLKLKLKAPKPDATPARPPPKIKIKTKLKPGVPRIRVKRQREPGLGYDSEDPDREDDPHIEEQFILRMRPGEDCDYLRKAIEEKLIGNGAHFWIKFKDPKNAVVSIRGHLYSAKLVDLPTIIESHKTLDKKSLYKTADICQMLIVGERIEDENTVLAFPSKPQDYVFPHGLTAPLKWVRKRRFRKRVSNRTIEATEREVERLLQSDQEAMKVEYDIMDAAQAARESSVALSDYEAASPYAHNMLNGSGYGHEDEDVDIDGDDYDPDALADELEREFMEEGSTPAQTPGGTAVPARTPGTAAQSDDSGSESDSGDENDNDAGMDEEERERAQHQKLLREEIAELEATIENKRRDAANAPNPIMRARFMDVVTKLQAELELKLANL</sequence>
<dbReference type="SMART" id="SM01370">
    <property type="entry name" value="TAFII55_N"/>
    <property type="match status" value="1"/>
</dbReference>
<keyword evidence="9" id="KW-1185">Reference proteome</keyword>
<evidence type="ECO:0000256" key="3">
    <source>
        <dbReference type="ARBA" id="ARBA00023015"/>
    </source>
</evidence>
<dbReference type="GO" id="GO:0016251">
    <property type="term" value="F:RNA polymerase II general transcription initiation factor activity"/>
    <property type="evidence" value="ECO:0007669"/>
    <property type="project" value="TreeGrafter"/>
</dbReference>
<accession>A0A0E9NQP0</accession>
<reference evidence="8 9" key="1">
    <citation type="journal article" date="2011" name="J. Gen. Appl. Microbiol.">
        <title>Draft genome sequencing of the enigmatic yeast Saitoella complicata.</title>
        <authorList>
            <person name="Nishida H."/>
            <person name="Hamamoto M."/>
            <person name="Sugiyama J."/>
        </authorList>
    </citation>
    <scope>NUCLEOTIDE SEQUENCE [LARGE SCALE GENOMIC DNA]</scope>
    <source>
        <strain evidence="8 9">NRRL Y-17804</strain>
    </source>
</reference>
<comment type="subcellular location">
    <subcellularLocation>
        <location evidence="1">Nucleus</location>
    </subcellularLocation>
</comment>
<feature type="region of interest" description="Disordered" evidence="6">
    <location>
        <begin position="1"/>
        <end position="57"/>
    </location>
</feature>
<evidence type="ECO:0000259" key="7">
    <source>
        <dbReference type="SMART" id="SM01370"/>
    </source>
</evidence>
<dbReference type="InterPro" id="IPR006751">
    <property type="entry name" value="TAFII55_prot_cons_reg"/>
</dbReference>
<evidence type="ECO:0000313" key="9">
    <source>
        <dbReference type="Proteomes" id="UP000033140"/>
    </source>
</evidence>
<dbReference type="PANTHER" id="PTHR12228:SF0">
    <property type="entry name" value="TATA-BOX BINDING PROTEIN ASSOCIATED FACTOR 7"/>
    <property type="match status" value="1"/>
</dbReference>
<dbReference type="AlphaFoldDB" id="A0A0E9NQP0"/>
<dbReference type="STRING" id="698492.A0A0E9NQP0"/>
<dbReference type="InterPro" id="IPR037817">
    <property type="entry name" value="TAF7"/>
</dbReference>
<name>A0A0E9NQP0_SAICN</name>